<dbReference type="Pfam" id="PF00132">
    <property type="entry name" value="Hexapep"/>
    <property type="match status" value="1"/>
</dbReference>
<reference evidence="3" key="1">
    <citation type="submission" date="2019-04" db="EMBL/GenBank/DDBJ databases">
        <title>Genome sequence of Pseudomonas putida 1290, an auxin catabolizing strain.</title>
        <authorList>
            <person name="Laird T.S."/>
            <person name="Leveau J.H.J."/>
        </authorList>
    </citation>
    <scope>NUCLEOTIDE SEQUENCE [LARGE SCALE GENOMIC DNA]</scope>
    <source>
        <strain evidence="3">1290</strain>
    </source>
</reference>
<dbReference type="NCBIfam" id="TIGR02287">
    <property type="entry name" value="PaaY"/>
    <property type="match status" value="1"/>
</dbReference>
<dbReference type="EMBL" id="CP039371">
    <property type="protein sequence ID" value="QCI11739.1"/>
    <property type="molecule type" value="Genomic_DNA"/>
</dbReference>
<evidence type="ECO:0000256" key="1">
    <source>
        <dbReference type="SAM" id="MobiDB-lite"/>
    </source>
</evidence>
<organism evidence="2 3">
    <name type="scientific">Pseudomonas putida</name>
    <name type="common">Arthrobacter siderocapsulatus</name>
    <dbReference type="NCBI Taxonomy" id="303"/>
    <lineage>
        <taxon>Bacteria</taxon>
        <taxon>Pseudomonadati</taxon>
        <taxon>Pseudomonadota</taxon>
        <taxon>Gammaproteobacteria</taxon>
        <taxon>Pseudomonadales</taxon>
        <taxon>Pseudomonadaceae</taxon>
        <taxon>Pseudomonas</taxon>
    </lineage>
</organism>
<evidence type="ECO:0000313" key="3">
    <source>
        <dbReference type="Proteomes" id="UP000298551"/>
    </source>
</evidence>
<dbReference type="OrthoDB" id="9803036at2"/>
<gene>
    <name evidence="2" type="primary">paaY</name>
    <name evidence="2" type="ORF">E6B08_10315</name>
</gene>
<dbReference type="CDD" id="cd04745">
    <property type="entry name" value="LbH_paaY_like"/>
    <property type="match status" value="1"/>
</dbReference>
<dbReference type="InterPro" id="IPR011004">
    <property type="entry name" value="Trimer_LpxA-like_sf"/>
</dbReference>
<dbReference type="PANTHER" id="PTHR13061:SF29">
    <property type="entry name" value="GAMMA CARBONIC ANHYDRASE-LIKE 1, MITOCHONDRIAL-RELATED"/>
    <property type="match status" value="1"/>
</dbReference>
<dbReference type="InterPro" id="IPR001451">
    <property type="entry name" value="Hexapep"/>
</dbReference>
<dbReference type="PANTHER" id="PTHR13061">
    <property type="entry name" value="DYNACTIN SUBUNIT P25"/>
    <property type="match status" value="1"/>
</dbReference>
<proteinExistence type="predicted"/>
<dbReference type="InterPro" id="IPR050484">
    <property type="entry name" value="Transf_Hexapept/Carb_Anhydrase"/>
</dbReference>
<evidence type="ECO:0000313" key="2">
    <source>
        <dbReference type="EMBL" id="QCI11739.1"/>
    </source>
</evidence>
<protein>
    <submittedName>
        <fullName evidence="2">Phenylacetic acid degradation protein PaaY</fullName>
    </submittedName>
</protein>
<dbReference type="InterPro" id="IPR011974">
    <property type="entry name" value="PaaY"/>
</dbReference>
<dbReference type="SUPFAM" id="SSF51161">
    <property type="entry name" value="Trimeric LpxA-like enzymes"/>
    <property type="match status" value="1"/>
</dbReference>
<dbReference type="AlphaFoldDB" id="A0A4D6X6T3"/>
<accession>A0A4D6X6T3</accession>
<feature type="compositionally biased region" description="Basic and acidic residues" evidence="1">
    <location>
        <begin position="180"/>
        <end position="199"/>
    </location>
</feature>
<feature type="region of interest" description="Disordered" evidence="1">
    <location>
        <begin position="177"/>
        <end position="199"/>
    </location>
</feature>
<dbReference type="RefSeq" id="WP_136913903.1">
    <property type="nucleotide sequence ID" value="NZ_CP039371.1"/>
</dbReference>
<dbReference type="Gene3D" id="2.160.10.10">
    <property type="entry name" value="Hexapeptide repeat proteins"/>
    <property type="match status" value="1"/>
</dbReference>
<sequence>MPCYRLDGLTPVVHPSAYVHPSAVLIGDVIVGPRCYVGPLASLRGDFGRIVLEEGANLQDTCVMHGFPGGDTVIERNGHVGHGAVLHGCRVGEDALIGMNAVVMDGAHIAPRCIVGATAFVKAGFECPEQSLVMGSPAQVKRPLSEQELSWKQRGTAEYQRLSERCMASMVECPPLAEAEAQRPRMGDGGFRPKGEAGA</sequence>
<name>A0A4D6X6T3_PSEPU</name>
<dbReference type="Proteomes" id="UP000298551">
    <property type="component" value="Chromosome"/>
</dbReference>